<evidence type="ECO:0000313" key="4">
    <source>
        <dbReference type="Proteomes" id="UP000070058"/>
    </source>
</evidence>
<dbReference type="EMBL" id="LSZQ01000029">
    <property type="protein sequence ID" value="KXU36665.1"/>
    <property type="molecule type" value="Genomic_DNA"/>
</dbReference>
<keyword evidence="2" id="KW-1133">Transmembrane helix</keyword>
<protein>
    <submittedName>
        <fullName evidence="3">Uncharacterized protein</fullName>
    </submittedName>
</protein>
<keyword evidence="4" id="KW-1185">Reference proteome</keyword>
<gene>
    <name evidence="3" type="ORF">AXK11_03810</name>
</gene>
<keyword evidence="2" id="KW-0472">Membrane</keyword>
<feature type="transmembrane region" description="Helical" evidence="2">
    <location>
        <begin position="26"/>
        <end position="50"/>
    </location>
</feature>
<dbReference type="OrthoDB" id="199639at2"/>
<dbReference type="RefSeq" id="WP_082780838.1">
    <property type="nucleotide sequence ID" value="NZ_LSZQ01000029.1"/>
</dbReference>
<proteinExistence type="predicted"/>
<feature type="region of interest" description="Disordered" evidence="1">
    <location>
        <begin position="61"/>
        <end position="82"/>
    </location>
</feature>
<evidence type="ECO:0000313" key="3">
    <source>
        <dbReference type="EMBL" id="KXU36665.1"/>
    </source>
</evidence>
<dbReference type="STRING" id="1548207.AXK11_03810"/>
<evidence type="ECO:0000256" key="1">
    <source>
        <dbReference type="SAM" id="MobiDB-lite"/>
    </source>
</evidence>
<dbReference type="AlphaFoldDB" id="A0A139SPX7"/>
<sequence>MAHTAHTQQPLSADPHMFKRLVFEDYAALCTIVAFAVVATVFLGAIWRALRMPRSQSEHMAALPFDATSPQHHPAHHDEHSH</sequence>
<name>A0A139SPX7_9BACT</name>
<accession>A0A139SPX7</accession>
<dbReference type="Proteomes" id="UP000070058">
    <property type="component" value="Unassembled WGS sequence"/>
</dbReference>
<comment type="caution">
    <text evidence="3">The sequence shown here is derived from an EMBL/GenBank/DDBJ whole genome shotgun (WGS) entry which is preliminary data.</text>
</comment>
<reference evidence="4" key="1">
    <citation type="submission" date="2016-02" db="EMBL/GenBank/DDBJ databases">
        <authorList>
            <person name="Sanders J.G."/>
            <person name="Lin J.Y."/>
            <person name="Wertz J.T."/>
            <person name="Russell J.A."/>
            <person name="Moreau C.S."/>
            <person name="Powell S."/>
        </authorList>
    </citation>
    <scope>NUCLEOTIDE SEQUENCE [LARGE SCALE GENOMIC DNA]</scope>
    <source>
        <strain evidence="4">CAG34</strain>
    </source>
</reference>
<keyword evidence="2" id="KW-0812">Transmembrane</keyword>
<evidence type="ECO:0000256" key="2">
    <source>
        <dbReference type="SAM" id="Phobius"/>
    </source>
</evidence>
<organism evidence="3 4">
    <name type="scientific">Cephaloticoccus primus</name>
    <dbReference type="NCBI Taxonomy" id="1548207"/>
    <lineage>
        <taxon>Bacteria</taxon>
        <taxon>Pseudomonadati</taxon>
        <taxon>Verrucomicrobiota</taxon>
        <taxon>Opitutia</taxon>
        <taxon>Opitutales</taxon>
        <taxon>Opitutaceae</taxon>
        <taxon>Cephaloticoccus</taxon>
    </lineage>
</organism>